<accession>A0ABT1QCG1</accession>
<evidence type="ECO:0000313" key="3">
    <source>
        <dbReference type="Proteomes" id="UP001524501"/>
    </source>
</evidence>
<gene>
    <name evidence="2" type="ORF">NOF53_12085</name>
</gene>
<comment type="caution">
    <text evidence="2">The sequence shown here is derived from an EMBL/GenBank/DDBJ whole genome shotgun (WGS) entry which is preliminary data.</text>
</comment>
<sequence>MGILDAPGLAPRFADAKFAARRGRATARPLLSLLMNEASSGWAIAGSQAAINYTDSTAAYTTDAMFGDRCVRLKSNGTSAGNMNVTKVLGAPFDASSCNVRLFVKVLDTNWTQILVNVGTSSGANASVATISKDAAQTGTVVQVGRWVILDIPQSAFTYTIGTGAPWSAIQSIIVTATAAASVTEVRFHGVEFVHRDPRGVNANGAIVLTWDDSHVSQATVLEPALTARGLKATLMPIPGAHGTNASVFMTNAQVATLHDTHGWEVGAHCYSLSSHGLGLTGLTDQQLIDECEAIKAWQSGWGYDSTSHSYPLGVHDARVEGIISRYWQTSRIATNPLITCETVTPARLFTLQALNVNQSIANLSAAMNKAHTDKGLIILMGHQVMESGGDGNTINLAKLNQILDAMVASGCDLGLTMQEFIARMAL</sequence>
<dbReference type="InterPro" id="IPR011330">
    <property type="entry name" value="Glyco_hydro/deAcase_b/a-brl"/>
</dbReference>
<dbReference type="Proteomes" id="UP001524501">
    <property type="component" value="Unassembled WGS sequence"/>
</dbReference>
<dbReference type="PROSITE" id="PS51677">
    <property type="entry name" value="NODB"/>
    <property type="match status" value="1"/>
</dbReference>
<dbReference type="SUPFAM" id="SSF88713">
    <property type="entry name" value="Glycoside hydrolase/deacetylase"/>
    <property type="match status" value="1"/>
</dbReference>
<dbReference type="Gene3D" id="3.20.20.370">
    <property type="entry name" value="Glycoside hydrolase/deacetylase"/>
    <property type="match status" value="1"/>
</dbReference>
<dbReference type="InterPro" id="IPR002509">
    <property type="entry name" value="NODB_dom"/>
</dbReference>
<protein>
    <submittedName>
        <fullName evidence="2">Polysaccharide deacetylase family protein</fullName>
    </submittedName>
</protein>
<dbReference type="Pfam" id="PF01522">
    <property type="entry name" value="Polysacc_deac_1"/>
    <property type="match status" value="1"/>
</dbReference>
<dbReference type="EMBL" id="JANFQF010000008">
    <property type="protein sequence ID" value="MCQ4119902.1"/>
    <property type="molecule type" value="Genomic_DNA"/>
</dbReference>
<evidence type="ECO:0000259" key="1">
    <source>
        <dbReference type="PROSITE" id="PS51677"/>
    </source>
</evidence>
<feature type="domain" description="NodB homology" evidence="1">
    <location>
        <begin position="205"/>
        <end position="415"/>
    </location>
</feature>
<organism evidence="2 3">
    <name type="scientific">Rhodococcus tibetensis</name>
    <dbReference type="NCBI Taxonomy" id="2965064"/>
    <lineage>
        <taxon>Bacteria</taxon>
        <taxon>Bacillati</taxon>
        <taxon>Actinomycetota</taxon>
        <taxon>Actinomycetes</taxon>
        <taxon>Mycobacteriales</taxon>
        <taxon>Nocardiaceae</taxon>
        <taxon>Rhodococcus</taxon>
    </lineage>
</organism>
<name>A0ABT1QCG1_9NOCA</name>
<evidence type="ECO:0000313" key="2">
    <source>
        <dbReference type="EMBL" id="MCQ4119902.1"/>
    </source>
</evidence>
<proteinExistence type="predicted"/>
<keyword evidence="3" id="KW-1185">Reference proteome</keyword>
<reference evidence="2 3" key="1">
    <citation type="submission" date="2022-07" db="EMBL/GenBank/DDBJ databases">
        <title>Degradation activity of malathion, p-nitrophenol and potential low-temperature adaptation strategy of Rhodococcus sp. FXJ9.536.</title>
        <authorList>
            <person name="Huang J."/>
            <person name="Huang Y."/>
        </authorList>
    </citation>
    <scope>NUCLEOTIDE SEQUENCE [LARGE SCALE GENOMIC DNA]</scope>
    <source>
        <strain evidence="2 3">FXJ9.536</strain>
    </source>
</reference>
<dbReference type="RefSeq" id="WP_255968483.1">
    <property type="nucleotide sequence ID" value="NZ_JANFQF010000008.1"/>
</dbReference>